<dbReference type="AlphaFoldDB" id="A0A5B7I2M6"/>
<evidence type="ECO:0000313" key="3">
    <source>
        <dbReference type="Proteomes" id="UP000324222"/>
    </source>
</evidence>
<dbReference type="EMBL" id="VSRR010042736">
    <property type="protein sequence ID" value="MPC76159.1"/>
    <property type="molecule type" value="Genomic_DNA"/>
</dbReference>
<evidence type="ECO:0000256" key="1">
    <source>
        <dbReference type="SAM" id="MobiDB-lite"/>
    </source>
</evidence>
<gene>
    <name evidence="2" type="ORF">E2C01_070565</name>
</gene>
<proteinExistence type="predicted"/>
<feature type="region of interest" description="Disordered" evidence="1">
    <location>
        <begin position="1"/>
        <end position="42"/>
    </location>
</feature>
<keyword evidence="3" id="KW-1185">Reference proteome</keyword>
<reference evidence="2 3" key="1">
    <citation type="submission" date="2019-05" db="EMBL/GenBank/DDBJ databases">
        <title>Another draft genome of Portunus trituberculatus and its Hox gene families provides insights of decapod evolution.</title>
        <authorList>
            <person name="Jeong J.-H."/>
            <person name="Song I."/>
            <person name="Kim S."/>
            <person name="Choi T."/>
            <person name="Kim D."/>
            <person name="Ryu S."/>
            <person name="Kim W."/>
        </authorList>
    </citation>
    <scope>NUCLEOTIDE SEQUENCE [LARGE SCALE GENOMIC DNA]</scope>
    <source>
        <tissue evidence="2">Muscle</tissue>
    </source>
</reference>
<evidence type="ECO:0000313" key="2">
    <source>
        <dbReference type="EMBL" id="MPC76159.1"/>
    </source>
</evidence>
<protein>
    <submittedName>
        <fullName evidence="2">Uncharacterized protein</fullName>
    </submittedName>
</protein>
<sequence length="106" mass="12142">MSEQHTSSSLSPTSLSPHPLTLIPSPPLLSTQKRQAGEARRRANPYHHLSFISREYRFILKPARPSLPWHLTRRLASPLDARLSYPYPSLYLTIRSSRFSWAFGAE</sequence>
<comment type="caution">
    <text evidence="2">The sequence shown here is derived from an EMBL/GenBank/DDBJ whole genome shotgun (WGS) entry which is preliminary data.</text>
</comment>
<accession>A0A5B7I2M6</accession>
<organism evidence="2 3">
    <name type="scientific">Portunus trituberculatus</name>
    <name type="common">Swimming crab</name>
    <name type="synonym">Neptunus trituberculatus</name>
    <dbReference type="NCBI Taxonomy" id="210409"/>
    <lineage>
        <taxon>Eukaryota</taxon>
        <taxon>Metazoa</taxon>
        <taxon>Ecdysozoa</taxon>
        <taxon>Arthropoda</taxon>
        <taxon>Crustacea</taxon>
        <taxon>Multicrustacea</taxon>
        <taxon>Malacostraca</taxon>
        <taxon>Eumalacostraca</taxon>
        <taxon>Eucarida</taxon>
        <taxon>Decapoda</taxon>
        <taxon>Pleocyemata</taxon>
        <taxon>Brachyura</taxon>
        <taxon>Eubrachyura</taxon>
        <taxon>Portunoidea</taxon>
        <taxon>Portunidae</taxon>
        <taxon>Portuninae</taxon>
        <taxon>Portunus</taxon>
    </lineage>
</organism>
<name>A0A5B7I2M6_PORTR</name>
<dbReference type="Proteomes" id="UP000324222">
    <property type="component" value="Unassembled WGS sequence"/>
</dbReference>
<feature type="compositionally biased region" description="Low complexity" evidence="1">
    <location>
        <begin position="1"/>
        <end position="31"/>
    </location>
</feature>